<organism evidence="2 3">
    <name type="scientific">Bifidobacterium callimiconis</name>
    <dbReference type="NCBI Taxonomy" id="2306973"/>
    <lineage>
        <taxon>Bacteria</taxon>
        <taxon>Bacillati</taxon>
        <taxon>Actinomycetota</taxon>
        <taxon>Actinomycetes</taxon>
        <taxon>Bifidobacteriales</taxon>
        <taxon>Bifidobacteriaceae</taxon>
        <taxon>Bifidobacterium</taxon>
    </lineage>
</organism>
<proteinExistence type="predicted"/>
<feature type="region of interest" description="Disordered" evidence="1">
    <location>
        <begin position="423"/>
        <end position="446"/>
    </location>
</feature>
<gene>
    <name evidence="2" type="ORF">D2E23_0632</name>
</gene>
<dbReference type="GO" id="GO:0003676">
    <property type="term" value="F:nucleic acid binding"/>
    <property type="evidence" value="ECO:0007669"/>
    <property type="project" value="InterPro"/>
</dbReference>
<keyword evidence="3" id="KW-1185">Reference proteome</keyword>
<dbReference type="InterPro" id="IPR012337">
    <property type="entry name" value="RNaseH-like_sf"/>
</dbReference>
<protein>
    <submittedName>
        <fullName evidence="2">DNA polymerase III subunit epsilon</fullName>
    </submittedName>
</protein>
<sequence>MNSTPNNTDRSWLGDAKDDITAWSEVMPLDADEHPIDWDWVRSLDLEHGIGHAPDDLSRSGSSLDVHDLLRRDYMVRERLEPILARCNRAFMTDFDRVLDSYRLARALAYANRRLNDEILCLIDRGVDEGLWTASEARRGGATIQVLAPAGDDRPLSDVVDRTGDILNARARRRRAQRKLEEARLSAAPDTVHDESPKRSWRDAYLPGRDVDHVLGIDIETTGIDPARVYIIDVGSEHMNMASSKPAEAAGTYQYEQRYYEQGDAYGQSRLSFGVPERAARRGNPVIADLTGIDIRTRGPESGLPVLDDCPDAQRELLDRLEHQPYVAHNATFEHGFFMLTIAGYAESYRDGRITIIDTMLMSQRWDPGSKPGANHPYPNNRLDSYAKRQGILTADQSERHLGLEDTHIMLMAMKHHLTTLRAENQGPWGPDGEPGTGGKHCKRHQ</sequence>
<dbReference type="SUPFAM" id="SSF53098">
    <property type="entry name" value="Ribonuclease H-like"/>
    <property type="match status" value="1"/>
</dbReference>
<evidence type="ECO:0000313" key="3">
    <source>
        <dbReference type="Proteomes" id="UP000288607"/>
    </source>
</evidence>
<dbReference type="Gene3D" id="3.30.420.10">
    <property type="entry name" value="Ribonuclease H-like superfamily/Ribonuclease H"/>
    <property type="match status" value="1"/>
</dbReference>
<evidence type="ECO:0000256" key="1">
    <source>
        <dbReference type="SAM" id="MobiDB-lite"/>
    </source>
</evidence>
<dbReference type="OrthoDB" id="3180615at2"/>
<evidence type="ECO:0000313" key="2">
    <source>
        <dbReference type="EMBL" id="RSX52025.1"/>
    </source>
</evidence>
<feature type="compositionally biased region" description="Basic and acidic residues" evidence="1">
    <location>
        <begin position="191"/>
        <end position="201"/>
    </location>
</feature>
<dbReference type="InterPro" id="IPR036397">
    <property type="entry name" value="RNaseH_sf"/>
</dbReference>
<feature type="region of interest" description="Disordered" evidence="1">
    <location>
        <begin position="178"/>
        <end position="201"/>
    </location>
</feature>
<dbReference type="AlphaFoldDB" id="A0A430FGJ8"/>
<dbReference type="EMBL" id="QXGJ01000002">
    <property type="protein sequence ID" value="RSX52025.1"/>
    <property type="molecule type" value="Genomic_DNA"/>
</dbReference>
<reference evidence="2 3" key="1">
    <citation type="submission" date="2018-09" db="EMBL/GenBank/DDBJ databases">
        <title>Characterization of the phylogenetic diversity of five novel species belonging to the genus Bifidobacterium.</title>
        <authorList>
            <person name="Lugli G.A."/>
            <person name="Duranti S."/>
            <person name="Milani C."/>
        </authorList>
    </citation>
    <scope>NUCLEOTIDE SEQUENCE [LARGE SCALE GENOMIC DNA]</scope>
    <source>
        <strain evidence="2 3">2028B</strain>
    </source>
</reference>
<comment type="caution">
    <text evidence="2">The sequence shown here is derived from an EMBL/GenBank/DDBJ whole genome shotgun (WGS) entry which is preliminary data.</text>
</comment>
<dbReference type="Proteomes" id="UP000288607">
    <property type="component" value="Unassembled WGS sequence"/>
</dbReference>
<accession>A0A430FGJ8</accession>
<name>A0A430FGJ8_9BIFI</name>